<evidence type="ECO:0000313" key="2">
    <source>
        <dbReference type="EMBL" id="CAH2088600.1"/>
    </source>
</evidence>
<keyword evidence="1" id="KW-0472">Membrane</keyword>
<evidence type="ECO:0000313" key="4">
    <source>
        <dbReference type="Proteomes" id="UP001153954"/>
    </source>
</evidence>
<keyword evidence="1" id="KW-0812">Transmembrane</keyword>
<organism evidence="2 4">
    <name type="scientific">Euphydryas editha</name>
    <name type="common">Edith's checkerspot</name>
    <dbReference type="NCBI Taxonomy" id="104508"/>
    <lineage>
        <taxon>Eukaryota</taxon>
        <taxon>Metazoa</taxon>
        <taxon>Ecdysozoa</taxon>
        <taxon>Arthropoda</taxon>
        <taxon>Hexapoda</taxon>
        <taxon>Insecta</taxon>
        <taxon>Pterygota</taxon>
        <taxon>Neoptera</taxon>
        <taxon>Endopterygota</taxon>
        <taxon>Lepidoptera</taxon>
        <taxon>Glossata</taxon>
        <taxon>Ditrysia</taxon>
        <taxon>Papilionoidea</taxon>
        <taxon>Nymphalidae</taxon>
        <taxon>Nymphalinae</taxon>
        <taxon>Euphydryas</taxon>
    </lineage>
</organism>
<reference evidence="2" key="1">
    <citation type="submission" date="2022-03" db="EMBL/GenBank/DDBJ databases">
        <authorList>
            <person name="Tunstrom K."/>
        </authorList>
    </citation>
    <scope>NUCLEOTIDE SEQUENCE</scope>
</reference>
<comment type="caution">
    <text evidence="2">The sequence shown here is derived from an EMBL/GenBank/DDBJ whole genome shotgun (WGS) entry which is preliminary data.</text>
</comment>
<evidence type="ECO:0008006" key="5">
    <source>
        <dbReference type="Google" id="ProtNLM"/>
    </source>
</evidence>
<dbReference type="EMBL" id="CAKOGL010000007">
    <property type="protein sequence ID" value="CAH2088682.1"/>
    <property type="molecule type" value="Genomic_DNA"/>
</dbReference>
<evidence type="ECO:0000256" key="1">
    <source>
        <dbReference type="SAM" id="Phobius"/>
    </source>
</evidence>
<evidence type="ECO:0000313" key="3">
    <source>
        <dbReference type="EMBL" id="CAH2088682.1"/>
    </source>
</evidence>
<sequence length="67" mass="7939">MADVEVVAATAVCLLSVMNYLNVLKRNKKKTISTKKMVDEKNSSESNDKQHKHFFYGVDFRRWWRVF</sequence>
<dbReference type="AlphaFoldDB" id="A0AAU9TN64"/>
<dbReference type="Proteomes" id="UP001153954">
    <property type="component" value="Unassembled WGS sequence"/>
</dbReference>
<protein>
    <recommendedName>
        <fullName evidence="5">Transmembrane protein</fullName>
    </recommendedName>
</protein>
<feature type="transmembrane region" description="Helical" evidence="1">
    <location>
        <begin position="6"/>
        <end position="24"/>
    </location>
</feature>
<name>A0AAU9TN64_EUPED</name>
<keyword evidence="4" id="KW-1185">Reference proteome</keyword>
<accession>A0AAU9TN64</accession>
<dbReference type="EMBL" id="CAKOGL010000007">
    <property type="protein sequence ID" value="CAH2088600.1"/>
    <property type="molecule type" value="Genomic_DNA"/>
</dbReference>
<proteinExistence type="predicted"/>
<keyword evidence="1" id="KW-1133">Transmembrane helix</keyword>
<gene>
    <name evidence="2" type="ORF">EEDITHA_LOCUS4743</name>
    <name evidence="3" type="ORF">EEDITHA_LOCUS4821</name>
</gene>